<dbReference type="Proteomes" id="UP001230005">
    <property type="component" value="Unassembled WGS sequence"/>
</dbReference>
<dbReference type="PANTHER" id="PTHR40026">
    <property type="entry name" value="PROTEIN VEG"/>
    <property type="match status" value="1"/>
</dbReference>
<accession>A0ABU0A5Z1</accession>
<reference evidence="1 2" key="1">
    <citation type="submission" date="2023-07" db="EMBL/GenBank/DDBJ databases">
        <title>Genomic Encyclopedia of Type Strains, Phase IV (KMG-IV): sequencing the most valuable type-strain genomes for metagenomic binning, comparative biology and taxonomic classification.</title>
        <authorList>
            <person name="Goeker M."/>
        </authorList>
    </citation>
    <scope>NUCLEOTIDE SEQUENCE [LARGE SCALE GENOMIC DNA]</scope>
    <source>
        <strain evidence="1 2">DSM 9768</strain>
    </source>
</reference>
<name>A0ABU0A5Z1_9BACI</name>
<keyword evidence="2" id="KW-1185">Reference proteome</keyword>
<dbReference type="PIRSF" id="PIRSF037257">
    <property type="entry name" value="DUF1021"/>
    <property type="match status" value="1"/>
</dbReference>
<dbReference type="Pfam" id="PF06257">
    <property type="entry name" value="VEG"/>
    <property type="match status" value="1"/>
</dbReference>
<protein>
    <submittedName>
        <fullName evidence="1">Uncharacterized protein Veg</fullName>
    </submittedName>
</protein>
<gene>
    <name evidence="1" type="ORF">J2S74_005578</name>
</gene>
<proteinExistence type="predicted"/>
<sequence>MAKTLIEIKRSLDENVGKRITIQANGGRRKTIERSGLLEGTYPSVFTIKLDQDEYSVERVSYSYTDVLTETVKLTLSEDPEVQLEAAENV</sequence>
<organism evidence="1 2">
    <name type="scientific">Evansella vedderi</name>
    <dbReference type="NCBI Taxonomy" id="38282"/>
    <lineage>
        <taxon>Bacteria</taxon>
        <taxon>Bacillati</taxon>
        <taxon>Bacillota</taxon>
        <taxon>Bacilli</taxon>
        <taxon>Bacillales</taxon>
        <taxon>Bacillaceae</taxon>
        <taxon>Evansella</taxon>
    </lineage>
</organism>
<comment type="caution">
    <text evidence="1">The sequence shown here is derived from an EMBL/GenBank/DDBJ whole genome shotgun (WGS) entry which is preliminary data.</text>
</comment>
<dbReference type="NCBIfam" id="NF046033">
    <property type="entry name" value="BflmStimVeg"/>
    <property type="match status" value="1"/>
</dbReference>
<dbReference type="RefSeq" id="WP_307332888.1">
    <property type="nucleotide sequence ID" value="NZ_JAUSUG010000052.1"/>
</dbReference>
<dbReference type="Gene3D" id="2.30.30.100">
    <property type="match status" value="1"/>
</dbReference>
<evidence type="ECO:0000313" key="1">
    <source>
        <dbReference type="EMBL" id="MDQ0258113.1"/>
    </source>
</evidence>
<evidence type="ECO:0000313" key="2">
    <source>
        <dbReference type="Proteomes" id="UP001230005"/>
    </source>
</evidence>
<dbReference type="InterPro" id="IPR009366">
    <property type="entry name" value="Protein_Veg"/>
</dbReference>
<dbReference type="EMBL" id="JAUSUG010000052">
    <property type="protein sequence ID" value="MDQ0258113.1"/>
    <property type="molecule type" value="Genomic_DNA"/>
</dbReference>
<dbReference type="PANTHER" id="PTHR40026:SF1">
    <property type="entry name" value="PROTEIN VEG"/>
    <property type="match status" value="1"/>
</dbReference>